<dbReference type="InterPro" id="IPR032710">
    <property type="entry name" value="NTF2-like_dom_sf"/>
</dbReference>
<keyword evidence="4" id="KW-1185">Reference proteome</keyword>
<dbReference type="InterPro" id="IPR027843">
    <property type="entry name" value="DUF4440"/>
</dbReference>
<dbReference type="Pfam" id="PF14534">
    <property type="entry name" value="DUF4440"/>
    <property type="match status" value="1"/>
</dbReference>
<evidence type="ECO:0000256" key="1">
    <source>
        <dbReference type="SAM" id="SignalP"/>
    </source>
</evidence>
<dbReference type="AlphaFoldDB" id="A0A4R4DQJ7"/>
<proteinExistence type="predicted"/>
<dbReference type="SUPFAM" id="SSF54427">
    <property type="entry name" value="NTF2-like"/>
    <property type="match status" value="1"/>
</dbReference>
<dbReference type="Gene3D" id="3.10.450.50">
    <property type="match status" value="1"/>
</dbReference>
<name>A0A4R4DQJ7_9BACT</name>
<reference evidence="3 4" key="1">
    <citation type="submission" date="2019-03" db="EMBL/GenBank/DDBJ databases">
        <authorList>
            <person name="Kim M.K.M."/>
        </authorList>
    </citation>
    <scope>NUCLEOTIDE SEQUENCE [LARGE SCALE GENOMIC DNA]</scope>
    <source>
        <strain evidence="3 4">17J68-15</strain>
    </source>
</reference>
<dbReference type="OrthoDB" id="120856at2"/>
<accession>A0A4R4DQJ7</accession>
<evidence type="ECO:0000313" key="3">
    <source>
        <dbReference type="EMBL" id="TCZ63410.1"/>
    </source>
</evidence>
<organism evidence="3 4">
    <name type="scientific">Flaviaesturariibacter aridisoli</name>
    <dbReference type="NCBI Taxonomy" id="2545761"/>
    <lineage>
        <taxon>Bacteria</taxon>
        <taxon>Pseudomonadati</taxon>
        <taxon>Bacteroidota</taxon>
        <taxon>Chitinophagia</taxon>
        <taxon>Chitinophagales</taxon>
        <taxon>Chitinophagaceae</taxon>
        <taxon>Flaviaestuariibacter</taxon>
    </lineage>
</organism>
<feature type="signal peptide" evidence="1">
    <location>
        <begin position="1"/>
        <end position="18"/>
    </location>
</feature>
<sequence>MKRILLALCLFLTLSAAAQSRDEAAVRAVLDRQVAAWNRGDIPAFMEGYWKSDSLLFIGSKGLTYGWDKTLANYLKGYPDTATMGKLSFELLLLKRLAKDYYFVVGKWHLARSKGDVGGHYDLLFRKVKGRWVIVSDHTS</sequence>
<feature type="chain" id="PRO_5020371470" evidence="1">
    <location>
        <begin position="19"/>
        <end position="140"/>
    </location>
</feature>
<protein>
    <submittedName>
        <fullName evidence="3">DUF4440 domain-containing protein</fullName>
    </submittedName>
</protein>
<feature type="domain" description="DUF4440" evidence="2">
    <location>
        <begin position="26"/>
        <end position="134"/>
    </location>
</feature>
<keyword evidence="1" id="KW-0732">Signal</keyword>
<dbReference type="RefSeq" id="WP_131854581.1">
    <property type="nucleotide sequence ID" value="NZ_SKFH01000084.1"/>
</dbReference>
<evidence type="ECO:0000313" key="4">
    <source>
        <dbReference type="Proteomes" id="UP000295164"/>
    </source>
</evidence>
<dbReference type="Proteomes" id="UP000295164">
    <property type="component" value="Unassembled WGS sequence"/>
</dbReference>
<gene>
    <name evidence="3" type="ORF">E0486_18615</name>
</gene>
<dbReference type="EMBL" id="SKFH01000084">
    <property type="protein sequence ID" value="TCZ63410.1"/>
    <property type="molecule type" value="Genomic_DNA"/>
</dbReference>
<evidence type="ECO:0000259" key="2">
    <source>
        <dbReference type="Pfam" id="PF14534"/>
    </source>
</evidence>
<comment type="caution">
    <text evidence="3">The sequence shown here is derived from an EMBL/GenBank/DDBJ whole genome shotgun (WGS) entry which is preliminary data.</text>
</comment>